<accession>A0A369ZDZ5</accession>
<evidence type="ECO:0000313" key="3">
    <source>
        <dbReference type="EMBL" id="RDF04936.1"/>
    </source>
</evidence>
<evidence type="ECO:0000313" key="4">
    <source>
        <dbReference type="Proteomes" id="UP000253999"/>
    </source>
</evidence>
<dbReference type="Pfam" id="PF20016">
    <property type="entry name" value="ThsA_Macro"/>
    <property type="match status" value="1"/>
</dbReference>
<protein>
    <recommendedName>
        <fullName evidence="2">Thoeris protein ThsA Macro domain-containing protein</fullName>
    </recommendedName>
</protein>
<feature type="domain" description="Thoeris protein ThsA Macro" evidence="2">
    <location>
        <begin position="82"/>
        <end position="264"/>
    </location>
</feature>
<sequence length="283" mass="33400">MINMKRKVAFFDTNLLKKFYGHLSIFLTIFSIVVLFIDDAPLKERLIYPLFLILILIFWYGYLWWDASRLKKINVNIESTTVSIVTGDLFKQNGLKAIPFNEYFDTQVDDEVISKASLNGIFIQDILEETVQSLDDYISNYKFHNENILEKNKTRTEGKSQKYQIGTVCLYREYLLTAFSKFNDKNQAYLTMPEYLEFLIKFWDQINVVYAQRTVSVPIFGSGITRIKEHKNITDEELLKIMLWTFRISETRFKYPAKLNIVIHEDKIDKINLFEIKSIQNGI</sequence>
<dbReference type="EMBL" id="QEQD01000003">
    <property type="protein sequence ID" value="RDF04936.1"/>
    <property type="molecule type" value="Genomic_DNA"/>
</dbReference>
<proteinExistence type="predicted"/>
<dbReference type="InterPro" id="IPR045535">
    <property type="entry name" value="ThsA_Macro"/>
</dbReference>
<reference evidence="3 4" key="1">
    <citation type="submission" date="2018-05" db="EMBL/GenBank/DDBJ databases">
        <title>Draft Genome Sequences for a Diverse set of 7 Haemophilus Species.</title>
        <authorList>
            <person name="Nichols M."/>
            <person name="Topaz N."/>
            <person name="Wang X."/>
            <person name="Wang X."/>
            <person name="Boxrud D."/>
        </authorList>
    </citation>
    <scope>NUCLEOTIDE SEQUENCE [LARGE SCALE GENOMIC DNA]</scope>
    <source>
        <strain evidence="3 4">C2010039593</strain>
    </source>
</reference>
<keyword evidence="1" id="KW-0472">Membrane</keyword>
<keyword evidence="1" id="KW-1133">Transmembrane helix</keyword>
<comment type="caution">
    <text evidence="3">The sequence shown here is derived from an EMBL/GenBank/DDBJ whole genome shotgun (WGS) entry which is preliminary data.</text>
</comment>
<organism evidence="3 4">
    <name type="scientific">Haemophilus parahaemolyticus</name>
    <dbReference type="NCBI Taxonomy" id="735"/>
    <lineage>
        <taxon>Bacteria</taxon>
        <taxon>Pseudomonadati</taxon>
        <taxon>Pseudomonadota</taxon>
        <taxon>Gammaproteobacteria</taxon>
        <taxon>Pasteurellales</taxon>
        <taxon>Pasteurellaceae</taxon>
        <taxon>Haemophilus</taxon>
    </lineage>
</organism>
<feature type="transmembrane region" description="Helical" evidence="1">
    <location>
        <begin position="46"/>
        <end position="65"/>
    </location>
</feature>
<keyword evidence="1" id="KW-0812">Transmembrane</keyword>
<dbReference type="Proteomes" id="UP000253999">
    <property type="component" value="Unassembled WGS sequence"/>
</dbReference>
<evidence type="ECO:0000256" key="1">
    <source>
        <dbReference type="SAM" id="Phobius"/>
    </source>
</evidence>
<gene>
    <name evidence="3" type="ORF">DPV98_03800</name>
</gene>
<evidence type="ECO:0000259" key="2">
    <source>
        <dbReference type="Pfam" id="PF20016"/>
    </source>
</evidence>
<name>A0A369ZDZ5_HAEPH</name>
<feature type="transmembrane region" description="Helical" evidence="1">
    <location>
        <begin position="20"/>
        <end position="37"/>
    </location>
</feature>
<dbReference type="AlphaFoldDB" id="A0A369ZDZ5"/>